<feature type="transmembrane region" description="Helical" evidence="7">
    <location>
        <begin position="236"/>
        <end position="260"/>
    </location>
</feature>
<dbReference type="InterPro" id="IPR035906">
    <property type="entry name" value="MetI-like_sf"/>
</dbReference>
<feature type="domain" description="ABC transmembrane type-1" evidence="8">
    <location>
        <begin position="94"/>
        <end position="299"/>
    </location>
</feature>
<dbReference type="PANTHER" id="PTHR43163">
    <property type="entry name" value="DIPEPTIDE TRANSPORT SYSTEM PERMEASE PROTEIN DPPB-RELATED"/>
    <property type="match status" value="1"/>
</dbReference>
<evidence type="ECO:0000256" key="2">
    <source>
        <dbReference type="ARBA" id="ARBA00022448"/>
    </source>
</evidence>
<keyword evidence="6 7" id="KW-0472">Membrane</keyword>
<feature type="transmembrane region" description="Helical" evidence="7">
    <location>
        <begin position="94"/>
        <end position="118"/>
    </location>
</feature>
<feature type="transmembrane region" description="Helical" evidence="7">
    <location>
        <begin position="130"/>
        <end position="156"/>
    </location>
</feature>
<evidence type="ECO:0000313" key="10">
    <source>
        <dbReference type="Proteomes" id="UP000260649"/>
    </source>
</evidence>
<sequence>MKYILRKLLTLIITLFIVSLLAFLAFQVIPGSPATSMLGTNATPEKVAQLEEEMGLDDPVLVRYGRWVADFVQGDWGESYSYNLPVKDMVLEKLPATAALVLLAFAITVAASFPLGIATARREGSRLDRIITVVNQICMSIPPVFVGILLCFVFGITLRVFVPGNFVSFADSPGQFFLYMLFPALAVALSRMAMTVKMLRSSILDEMNKDYIRTAFSRGRTRVDALKKHALRNAMIPVIAFLAVTAAELVAGSIVVEQVFAVPGIGRLLLASIGSRDFPVAQAVVVLLAVWVVVVNFIADILYQYMDPRVRIQ</sequence>
<evidence type="ECO:0000256" key="1">
    <source>
        <dbReference type="ARBA" id="ARBA00004651"/>
    </source>
</evidence>
<evidence type="ECO:0000256" key="6">
    <source>
        <dbReference type="ARBA" id="ARBA00023136"/>
    </source>
</evidence>
<dbReference type="EMBL" id="QQRQ01000005">
    <property type="protein sequence ID" value="RFT06961.1"/>
    <property type="molecule type" value="Genomic_DNA"/>
</dbReference>
<accession>A0A3E2B4Q2</accession>
<comment type="similarity">
    <text evidence="7">Belongs to the binding-protein-dependent transport system permease family.</text>
</comment>
<keyword evidence="2 7" id="KW-0813">Transport</keyword>
<dbReference type="SUPFAM" id="SSF161098">
    <property type="entry name" value="MetI-like"/>
    <property type="match status" value="1"/>
</dbReference>
<dbReference type="GO" id="GO:0071916">
    <property type="term" value="F:dipeptide transmembrane transporter activity"/>
    <property type="evidence" value="ECO:0007669"/>
    <property type="project" value="TreeGrafter"/>
</dbReference>
<reference evidence="9 10" key="1">
    <citation type="submission" date="2018-07" db="EMBL/GenBank/DDBJ databases">
        <title>GABA Modulating Bacteria of the Human Gut Microbiota.</title>
        <authorList>
            <person name="Strandwitz P."/>
            <person name="Kim K.H."/>
            <person name="Terekhova D."/>
            <person name="Liu J.K."/>
            <person name="Sharma A."/>
            <person name="Levering J."/>
            <person name="Mcdonald D."/>
            <person name="Dietrich D."/>
            <person name="Ramadhar T.R."/>
            <person name="Lekbua A."/>
            <person name="Mroue N."/>
            <person name="Liston C."/>
            <person name="Stewart E.J."/>
            <person name="Dubin M.J."/>
            <person name="Zengler K."/>
            <person name="Knight R."/>
            <person name="Gilbert J.A."/>
            <person name="Clardy J."/>
            <person name="Lewis K."/>
        </authorList>
    </citation>
    <scope>NUCLEOTIDE SEQUENCE [LARGE SCALE GENOMIC DNA]</scope>
    <source>
        <strain evidence="9 10">KLE1738</strain>
    </source>
</reference>
<dbReference type="GO" id="GO:0005886">
    <property type="term" value="C:plasma membrane"/>
    <property type="evidence" value="ECO:0007669"/>
    <property type="project" value="UniProtKB-SubCell"/>
</dbReference>
<dbReference type="RefSeq" id="WP_117141927.1">
    <property type="nucleotide sequence ID" value="NZ_CAKXKJ010000004.1"/>
</dbReference>
<keyword evidence="10" id="KW-1185">Reference proteome</keyword>
<evidence type="ECO:0000256" key="4">
    <source>
        <dbReference type="ARBA" id="ARBA00022692"/>
    </source>
</evidence>
<dbReference type="Gene3D" id="1.10.3720.10">
    <property type="entry name" value="MetI-like"/>
    <property type="match status" value="1"/>
</dbReference>
<feature type="transmembrane region" description="Helical" evidence="7">
    <location>
        <begin position="280"/>
        <end position="303"/>
    </location>
</feature>
<dbReference type="CDD" id="cd06261">
    <property type="entry name" value="TM_PBP2"/>
    <property type="match status" value="1"/>
</dbReference>
<comment type="subcellular location">
    <subcellularLocation>
        <location evidence="1 7">Cell membrane</location>
        <topology evidence="1 7">Multi-pass membrane protein</topology>
    </subcellularLocation>
</comment>
<dbReference type="Pfam" id="PF19300">
    <property type="entry name" value="BPD_transp_1_N"/>
    <property type="match status" value="1"/>
</dbReference>
<comment type="caution">
    <text evidence="9">The sequence shown here is derived from an EMBL/GenBank/DDBJ whole genome shotgun (WGS) entry which is preliminary data.</text>
</comment>
<protein>
    <submittedName>
        <fullName evidence="9">ABC transporter permease</fullName>
    </submittedName>
</protein>
<keyword evidence="5 7" id="KW-1133">Transmembrane helix</keyword>
<evidence type="ECO:0000256" key="7">
    <source>
        <dbReference type="RuleBase" id="RU363032"/>
    </source>
</evidence>
<dbReference type="Proteomes" id="UP000260649">
    <property type="component" value="Unassembled WGS sequence"/>
</dbReference>
<evidence type="ECO:0000256" key="5">
    <source>
        <dbReference type="ARBA" id="ARBA00022989"/>
    </source>
</evidence>
<evidence type="ECO:0000313" key="9">
    <source>
        <dbReference type="EMBL" id="RFT06961.1"/>
    </source>
</evidence>
<feature type="transmembrane region" description="Helical" evidence="7">
    <location>
        <begin position="176"/>
        <end position="194"/>
    </location>
</feature>
<proteinExistence type="inferred from homology"/>
<dbReference type="InterPro" id="IPR000515">
    <property type="entry name" value="MetI-like"/>
</dbReference>
<dbReference type="OrthoDB" id="9773221at2"/>
<dbReference type="GeneID" id="97994996"/>
<organism evidence="9 10">
    <name type="scientific">Evtepia gabavorous</name>
    <dbReference type="NCBI Taxonomy" id="2211183"/>
    <lineage>
        <taxon>Bacteria</taxon>
        <taxon>Bacillati</taxon>
        <taxon>Bacillota</taxon>
        <taxon>Clostridia</taxon>
        <taxon>Eubacteriales</taxon>
        <taxon>Evtepia</taxon>
    </lineage>
</organism>
<evidence type="ECO:0000256" key="3">
    <source>
        <dbReference type="ARBA" id="ARBA00022475"/>
    </source>
</evidence>
<dbReference type="Pfam" id="PF00528">
    <property type="entry name" value="BPD_transp_1"/>
    <property type="match status" value="1"/>
</dbReference>
<name>A0A3E2B4Q2_9FIRM</name>
<gene>
    <name evidence="9" type="ORF">DV520_04490</name>
</gene>
<evidence type="ECO:0000259" key="8">
    <source>
        <dbReference type="PROSITE" id="PS50928"/>
    </source>
</evidence>
<dbReference type="InterPro" id="IPR045621">
    <property type="entry name" value="BPD_transp_1_N"/>
</dbReference>
<keyword evidence="3" id="KW-1003">Cell membrane</keyword>
<dbReference type="AlphaFoldDB" id="A0A3E2B4Q2"/>
<dbReference type="PROSITE" id="PS50928">
    <property type="entry name" value="ABC_TM1"/>
    <property type="match status" value="1"/>
</dbReference>
<keyword evidence="4 7" id="KW-0812">Transmembrane</keyword>
<dbReference type="PANTHER" id="PTHR43163:SF6">
    <property type="entry name" value="DIPEPTIDE TRANSPORT SYSTEM PERMEASE PROTEIN DPPB-RELATED"/>
    <property type="match status" value="1"/>
</dbReference>